<dbReference type="CDD" id="cd23572">
    <property type="entry name" value="TFP_LU_ECD_PINLYP_rpt2"/>
    <property type="match status" value="1"/>
</dbReference>
<proteinExistence type="evidence at transcript level"/>
<dbReference type="PANTHER" id="PTHR20914">
    <property type="entry name" value="LY6/PLAUR DOMAIN-CONTAINING PROTEIN 8"/>
    <property type="match status" value="1"/>
</dbReference>
<dbReference type="Gene3D" id="2.10.60.10">
    <property type="entry name" value="CD59"/>
    <property type="match status" value="2"/>
</dbReference>
<dbReference type="SUPFAM" id="SSF57302">
    <property type="entry name" value="Snake toxin-like"/>
    <property type="match status" value="1"/>
</dbReference>
<keyword evidence="3" id="KW-0732">Signal</keyword>
<dbReference type="InterPro" id="IPR016054">
    <property type="entry name" value="LY6_UPA_recep-like"/>
</dbReference>
<protein>
    <submittedName>
        <fullName evidence="5">Sodefrin-like factor 5</fullName>
    </submittedName>
</protein>
<comment type="subcellular location">
    <subcellularLocation>
        <location evidence="1">Secreted</location>
    </subcellularLocation>
</comment>
<dbReference type="InterPro" id="IPR050918">
    <property type="entry name" value="CNF-like_PLA2_Inhibitor"/>
</dbReference>
<sequence length="199" mass="21511">MKAFLAAVVMLQALITGDCILCEKCLATSTTQCSGIFKQCSPDVTHCVKGLENNTLGDTVVVTAFKDCMNPSQQAACGREFHFQNSGFSLQISRTCCDSDFCNKGEVEVPAVDETPNGYMCDECLTDQSSESCTPTGHVHCTGVQNTCSTFYGSAIIPGGTMQPYSMKGCTTPDYCEIYYLVATLVDSYELRCVPAQKQ</sequence>
<feature type="domain" description="UPAR/Ly6" evidence="4">
    <location>
        <begin position="118"/>
        <end position="173"/>
    </location>
</feature>
<organism evidence="5">
    <name type="scientific">Lissotriton helveticus</name>
    <name type="common">palmate newt</name>
    <dbReference type="NCBI Taxonomy" id="256425"/>
    <lineage>
        <taxon>Eukaryota</taxon>
        <taxon>Metazoa</taxon>
        <taxon>Chordata</taxon>
        <taxon>Craniata</taxon>
        <taxon>Vertebrata</taxon>
        <taxon>Euteleostomi</taxon>
        <taxon>Amphibia</taxon>
        <taxon>Batrachia</taxon>
        <taxon>Caudata</taxon>
        <taxon>Salamandroidea</taxon>
        <taxon>Salamandridae</taxon>
        <taxon>Pleurodelinae</taxon>
        <taxon>Lissotriton</taxon>
    </lineage>
</organism>
<dbReference type="InterPro" id="IPR045860">
    <property type="entry name" value="Snake_toxin-like_sf"/>
</dbReference>
<dbReference type="Pfam" id="PF00021">
    <property type="entry name" value="UPAR_LY6"/>
    <property type="match status" value="2"/>
</dbReference>
<accession>A0A0B5GUZ6</accession>
<evidence type="ECO:0000259" key="4">
    <source>
        <dbReference type="Pfam" id="PF00021"/>
    </source>
</evidence>
<evidence type="ECO:0000313" key="5">
    <source>
        <dbReference type="EMBL" id="AJF36136.1"/>
    </source>
</evidence>
<name>A0A0B5GUZ6_9SALA</name>
<evidence type="ECO:0000256" key="1">
    <source>
        <dbReference type="ARBA" id="ARBA00004613"/>
    </source>
</evidence>
<feature type="chain" id="PRO_5002103738" evidence="3">
    <location>
        <begin position="20"/>
        <end position="199"/>
    </location>
</feature>
<feature type="signal peptide" evidence="3">
    <location>
        <begin position="1"/>
        <end position="19"/>
    </location>
</feature>
<reference evidence="5" key="1">
    <citation type="journal article" date="2014" name="PeerJ">
        <title>Ancient pheromone blend as an alternative for copulation in internally fertilizing salamanders.</title>
        <authorList>
            <person name="Van Bocxlaer I."/>
            <person name="Treer D."/>
            <person name="Maex M."/>
            <person name="Vandebergh W."/>
            <person name="Janssenswillen S."/>
            <person name="Stegen G."/>
            <person name="Kok P."/>
            <person name="Willaert B."/>
            <person name="Matthijs S."/>
            <person name="Martens E."/>
            <person name="Mortier A."/>
            <person name="de Greve H."/>
            <person name="Proost P."/>
            <person name="Bossuyt F."/>
        </authorList>
    </citation>
    <scope>NUCLEOTIDE SEQUENCE</scope>
    <source>
        <tissue evidence="5">Abdominal gland</tissue>
    </source>
</reference>
<evidence type="ECO:0000256" key="2">
    <source>
        <dbReference type="ARBA" id="ARBA00022525"/>
    </source>
</evidence>
<keyword evidence="2" id="KW-0964">Secreted</keyword>
<evidence type="ECO:0000256" key="3">
    <source>
        <dbReference type="SAM" id="SignalP"/>
    </source>
</evidence>
<feature type="domain" description="UPAR/Ly6" evidence="4">
    <location>
        <begin position="22"/>
        <end position="104"/>
    </location>
</feature>
<dbReference type="GO" id="GO:0005576">
    <property type="term" value="C:extracellular region"/>
    <property type="evidence" value="ECO:0007669"/>
    <property type="project" value="UniProtKB-SubCell"/>
</dbReference>
<dbReference type="AlphaFoldDB" id="A0A0B5GUZ6"/>
<dbReference type="PANTHER" id="PTHR20914:SF31">
    <property type="entry name" value="PHOSPHOLIPASE A2 INHIBITOR AND LY6_PLAUR DOMAIN-CONTAINING PROTEIN"/>
    <property type="match status" value="1"/>
</dbReference>
<dbReference type="EMBL" id="KJ402330">
    <property type="protein sequence ID" value="AJF36136.1"/>
    <property type="molecule type" value="mRNA"/>
</dbReference>